<dbReference type="InterPro" id="IPR000120">
    <property type="entry name" value="Amidase"/>
</dbReference>
<dbReference type="PANTHER" id="PTHR11895:SF7">
    <property type="entry name" value="GLUTAMYL-TRNA(GLN) AMIDOTRANSFERASE SUBUNIT A, MITOCHONDRIAL"/>
    <property type="match status" value="1"/>
</dbReference>
<dbReference type="InterPro" id="IPR036928">
    <property type="entry name" value="AS_sf"/>
</dbReference>
<organism evidence="4 5">
    <name type="scientific">Brevibacterium yomogidense</name>
    <dbReference type="NCBI Taxonomy" id="946573"/>
    <lineage>
        <taxon>Bacteria</taxon>
        <taxon>Bacillati</taxon>
        <taxon>Actinomycetota</taxon>
        <taxon>Actinomycetes</taxon>
        <taxon>Micrococcales</taxon>
        <taxon>Brevibacteriaceae</taxon>
        <taxon>Brevibacterium</taxon>
    </lineage>
</organism>
<evidence type="ECO:0000259" key="3">
    <source>
        <dbReference type="Pfam" id="PF01425"/>
    </source>
</evidence>
<dbReference type="GO" id="GO:0004039">
    <property type="term" value="F:allophanate hydrolase activity"/>
    <property type="evidence" value="ECO:0007669"/>
    <property type="project" value="UniProtKB-EC"/>
</dbReference>
<name>A0A1X6WXD5_9MICO</name>
<feature type="region of interest" description="Disordered" evidence="2">
    <location>
        <begin position="225"/>
        <end position="249"/>
    </location>
</feature>
<evidence type="ECO:0000313" key="5">
    <source>
        <dbReference type="Proteomes" id="UP000196581"/>
    </source>
</evidence>
<protein>
    <submittedName>
        <fullName evidence="4">Allophanate hydrolase</fullName>
        <ecNumber evidence="4">3.5.1.54</ecNumber>
    </submittedName>
</protein>
<sequence length="433" mass="44665">MAGGAITVDEALALLAEGGEALNAITVTTGDRARALAARSGETKASGGQSRPLEGIALAVKDVIDIEGYPTSMGSAVDTHRGDVTTAPVVAALEEAGALTVAKTNCQEFSYGILGDESVFGKVVNPRGVELCTAGSSSGSAALVAAGAVPLAVGTDTAGSVRIPAACTGTIGFKPTFGLVPVEGIFPLAPSCDTVGFFALDVGLVRSAFLAARIEGGYSVDAGQVQVPPGRTEPRKQAGAGSGVPPHRVLRAGEDSAAGRHLDSVIDEALRLYEVLRKYEAYAIHREFLATQGDRYQPVVRERALAGADVTTAQYEDARAGQEVLRRTALSLFDAADVIITPAMDVPVPRWSEIGPEHRAAFTYFSTPFNVLGWPAITLPIAGDAVGASGRLNSAGGADGVQPDALPESVQLVAAPHEDLDLLAYAEQFLHSH</sequence>
<comment type="similarity">
    <text evidence="1">Belongs to the amidase family.</text>
</comment>
<keyword evidence="5" id="KW-1185">Reference proteome</keyword>
<dbReference type="SUPFAM" id="SSF75304">
    <property type="entry name" value="Amidase signature (AS) enzymes"/>
    <property type="match status" value="1"/>
</dbReference>
<evidence type="ECO:0000313" key="4">
    <source>
        <dbReference type="EMBL" id="SLM90267.1"/>
    </source>
</evidence>
<reference evidence="5" key="1">
    <citation type="submission" date="2017-02" db="EMBL/GenBank/DDBJ databases">
        <authorList>
            <person name="Dridi B."/>
        </authorList>
    </citation>
    <scope>NUCLEOTIDE SEQUENCE [LARGE SCALE GENOMIC DNA]</scope>
    <source>
        <strain evidence="5">B Co 03.10</strain>
    </source>
</reference>
<dbReference type="EMBL" id="FWFF01000001">
    <property type="protein sequence ID" value="SLM90267.1"/>
    <property type="molecule type" value="Genomic_DNA"/>
</dbReference>
<dbReference type="PANTHER" id="PTHR11895">
    <property type="entry name" value="TRANSAMIDASE"/>
    <property type="match status" value="1"/>
</dbReference>
<gene>
    <name evidence="4" type="ORF">FM105_01940</name>
</gene>
<dbReference type="Pfam" id="PF01425">
    <property type="entry name" value="Amidase"/>
    <property type="match status" value="2"/>
</dbReference>
<feature type="domain" description="Amidase" evidence="3">
    <location>
        <begin position="293"/>
        <end position="422"/>
    </location>
</feature>
<dbReference type="Proteomes" id="UP000196581">
    <property type="component" value="Unassembled WGS sequence"/>
</dbReference>
<evidence type="ECO:0000256" key="2">
    <source>
        <dbReference type="SAM" id="MobiDB-lite"/>
    </source>
</evidence>
<dbReference type="EC" id="3.5.1.54" evidence="4"/>
<proteinExistence type="inferred from homology"/>
<keyword evidence="4" id="KW-0378">Hydrolase</keyword>
<dbReference type="AlphaFoldDB" id="A0A1X6WXD5"/>
<feature type="domain" description="Amidase" evidence="3">
    <location>
        <begin position="19"/>
        <end position="206"/>
    </location>
</feature>
<accession>A0A1X6WXD5</accession>
<dbReference type="InterPro" id="IPR023631">
    <property type="entry name" value="Amidase_dom"/>
</dbReference>
<evidence type="ECO:0000256" key="1">
    <source>
        <dbReference type="ARBA" id="ARBA00009199"/>
    </source>
</evidence>
<dbReference type="RefSeq" id="WP_087003806.1">
    <property type="nucleotide sequence ID" value="NZ_FWFF01000001.1"/>
</dbReference>
<dbReference type="Gene3D" id="3.90.1300.10">
    <property type="entry name" value="Amidase signature (AS) domain"/>
    <property type="match status" value="1"/>
</dbReference>